<proteinExistence type="evidence at transcript level"/>
<protein>
    <submittedName>
        <fullName evidence="1">Macaca fascicularis brain cDNA clone: QtrA-15790, similar to human nucleoporin 43kDa (NUP43), transcript variant 1, mRNA, RefSeq: NM_198887.1</fullName>
    </submittedName>
</protein>
<dbReference type="EMBL" id="AB174278">
    <property type="protein sequence ID" value="BAE91340.1"/>
    <property type="molecule type" value="mRNA"/>
</dbReference>
<organism evidence="1">
    <name type="scientific">Macaca fascicularis</name>
    <name type="common">Crab-eating macaque</name>
    <name type="synonym">Cynomolgus monkey</name>
    <dbReference type="NCBI Taxonomy" id="9541"/>
    <lineage>
        <taxon>Eukaryota</taxon>
        <taxon>Metazoa</taxon>
        <taxon>Chordata</taxon>
        <taxon>Craniata</taxon>
        <taxon>Vertebrata</taxon>
        <taxon>Euteleostomi</taxon>
        <taxon>Mammalia</taxon>
        <taxon>Eutheria</taxon>
        <taxon>Euarchontoglires</taxon>
        <taxon>Primates</taxon>
        <taxon>Haplorrhini</taxon>
        <taxon>Catarrhini</taxon>
        <taxon>Cercopithecidae</taxon>
        <taxon>Cercopithecinae</taxon>
        <taxon>Macaca</taxon>
    </lineage>
</organism>
<sequence>MLDLPQNFAGTGRLTEIRLLGRLRQENGVNSGGDLGSLQPPPPGFKQFLCRSLRGNWDYRHLPPACLY</sequence>
<dbReference type="AlphaFoldDB" id="I7G984"/>
<dbReference type="PANTHER" id="PTHR46254">
    <property type="entry name" value="PROTEIN GVQW1-RELATED"/>
    <property type="match status" value="1"/>
</dbReference>
<name>I7G984_MACFA</name>
<reference evidence="1" key="1">
    <citation type="journal article" date="2007" name="PLoS Biol.">
        <title>Rate of evolution in brain-expressed genes in humans and other primates.</title>
        <authorList>
            <person name="Wang H.-Y."/>
            <person name="Chien H.-C."/>
            <person name="Osada N."/>
            <person name="Hashimoto K."/>
            <person name="Sugano S."/>
            <person name="Gojobori T."/>
            <person name="Chou C.-K."/>
            <person name="Tsai S.-F."/>
            <person name="Wu C.-I."/>
            <person name="Shen C.-K.J."/>
        </authorList>
    </citation>
    <scope>NUCLEOTIDE SEQUENCE</scope>
</reference>
<evidence type="ECO:0000313" key="1">
    <source>
        <dbReference type="EMBL" id="BAE91340.1"/>
    </source>
</evidence>
<accession>I7G984</accession>